<feature type="region of interest" description="Disordered" evidence="1">
    <location>
        <begin position="234"/>
        <end position="264"/>
    </location>
</feature>
<dbReference type="InterPro" id="IPR035445">
    <property type="entry name" value="GYF-like_dom_sf"/>
</dbReference>
<gene>
    <name evidence="4" type="ORF">LR48_Vigan307s001100</name>
</gene>
<evidence type="ECO:0000313" key="5">
    <source>
        <dbReference type="Proteomes" id="UP000053144"/>
    </source>
</evidence>
<protein>
    <recommendedName>
        <fullName evidence="6">GYF domain-containing protein</fullName>
    </recommendedName>
</protein>
<dbReference type="Gramene" id="KOM26726">
    <property type="protein sequence ID" value="KOM26726"/>
    <property type="gene ID" value="LR48_Vigan307s001100"/>
</dbReference>
<dbReference type="PANTHER" id="PTHR46851">
    <property type="entry name" value="OS01G0884500 PROTEIN"/>
    <property type="match status" value="1"/>
</dbReference>
<feature type="domain" description="Plus3" evidence="3">
    <location>
        <begin position="1"/>
        <end position="69"/>
    </location>
</feature>
<reference evidence="5" key="1">
    <citation type="journal article" date="2015" name="Proc. Natl. Acad. Sci. U.S.A.">
        <title>Genome sequencing of adzuki bean (Vigna angularis) provides insight into high starch and low fat accumulation and domestication.</title>
        <authorList>
            <person name="Yang K."/>
            <person name="Tian Z."/>
            <person name="Chen C."/>
            <person name="Luo L."/>
            <person name="Zhao B."/>
            <person name="Wang Z."/>
            <person name="Yu L."/>
            <person name="Li Y."/>
            <person name="Sun Y."/>
            <person name="Li W."/>
            <person name="Chen Y."/>
            <person name="Li Y."/>
            <person name="Zhang Y."/>
            <person name="Ai D."/>
            <person name="Zhao J."/>
            <person name="Shang C."/>
            <person name="Ma Y."/>
            <person name="Wu B."/>
            <person name="Wang M."/>
            <person name="Gao L."/>
            <person name="Sun D."/>
            <person name="Zhang P."/>
            <person name="Guo F."/>
            <person name="Wang W."/>
            <person name="Li Y."/>
            <person name="Wang J."/>
            <person name="Varshney R.K."/>
            <person name="Wang J."/>
            <person name="Ling H.Q."/>
            <person name="Wan P."/>
        </authorList>
    </citation>
    <scope>NUCLEOTIDE SEQUENCE</scope>
    <source>
        <strain evidence="5">cv. Jingnong 6</strain>
    </source>
</reference>
<dbReference type="PROSITE" id="PS50829">
    <property type="entry name" value="GYF"/>
    <property type="match status" value="1"/>
</dbReference>
<dbReference type="GO" id="GO:0003677">
    <property type="term" value="F:DNA binding"/>
    <property type="evidence" value="ECO:0007669"/>
    <property type="project" value="InterPro"/>
</dbReference>
<dbReference type="InterPro" id="IPR004343">
    <property type="entry name" value="Plus-3_dom"/>
</dbReference>
<evidence type="ECO:0000313" key="4">
    <source>
        <dbReference type="EMBL" id="KOM26726.1"/>
    </source>
</evidence>
<organism evidence="4 5">
    <name type="scientific">Phaseolus angularis</name>
    <name type="common">Azuki bean</name>
    <name type="synonym">Vigna angularis</name>
    <dbReference type="NCBI Taxonomy" id="3914"/>
    <lineage>
        <taxon>Eukaryota</taxon>
        <taxon>Viridiplantae</taxon>
        <taxon>Streptophyta</taxon>
        <taxon>Embryophyta</taxon>
        <taxon>Tracheophyta</taxon>
        <taxon>Spermatophyta</taxon>
        <taxon>Magnoliopsida</taxon>
        <taxon>eudicotyledons</taxon>
        <taxon>Gunneridae</taxon>
        <taxon>Pentapetalae</taxon>
        <taxon>rosids</taxon>
        <taxon>fabids</taxon>
        <taxon>Fabales</taxon>
        <taxon>Fabaceae</taxon>
        <taxon>Papilionoideae</taxon>
        <taxon>50 kb inversion clade</taxon>
        <taxon>NPAAA clade</taxon>
        <taxon>indigoferoid/millettioid clade</taxon>
        <taxon>Phaseoleae</taxon>
        <taxon>Vigna</taxon>
    </lineage>
</organism>
<dbReference type="InterPro" id="IPR045894">
    <property type="entry name" value="At5g08430-like"/>
</dbReference>
<name>A0A0L9T8M5_PHAAN</name>
<feature type="region of interest" description="Disordered" evidence="1">
    <location>
        <begin position="59"/>
        <end position="91"/>
    </location>
</feature>
<sequence>MKKSSEVNGEIHLQVSGFFKDIRIQMLSDDNFSEEECEDLRRRVKDGLVKRPMTVDMEHRARVLHEDMTKHVPNPDDQETESTTPDDRDKKVENNLQEFWQAACTKSSLVTEDAKAVTNAKLDIADLVKPQNNSPKSIPILRISPDVPLLDFTKNSSISNCASHDTTEHQSCGLPVQQKPEQETDFAYKKDVSKPTKSHEAKISQSLPDKQIWPSQIHTSSGLYVQQLQEQPRDAAYRNGTPKPSQLDERKISQAFPNKQTGPSQVEVLELSDDLSIQQSTEQQTNLSHKYGESKPAESPEVMSSQVLPSRQIQASQLDVIELNDDLADQQPEEQQIDFAYNSGMSKPAKSHEAEISRSLPSKQIQPSQVEVTLSSKQIQPSEIQVTLPSIQMQPSQVIELSDDDDDEEENEKASITKLVPAVQSEDTLMWHYRDPTGNVQGPFSLNSLKRWSDAGYFNGDFRVWKSGDRQNESVLLVKILAQFFTI</sequence>
<evidence type="ECO:0000259" key="2">
    <source>
        <dbReference type="PROSITE" id="PS50829"/>
    </source>
</evidence>
<dbReference type="STRING" id="3914.A0A0L9T8M5"/>
<dbReference type="SMART" id="SM00444">
    <property type="entry name" value="GYF"/>
    <property type="match status" value="1"/>
</dbReference>
<dbReference type="Gene3D" id="3.30.1490.40">
    <property type="match status" value="1"/>
</dbReference>
<dbReference type="Pfam" id="PF02213">
    <property type="entry name" value="GYF"/>
    <property type="match status" value="1"/>
</dbReference>
<dbReference type="AlphaFoldDB" id="A0A0L9T8M5"/>
<feature type="region of interest" description="Disordered" evidence="1">
    <location>
        <begin position="344"/>
        <end position="364"/>
    </location>
</feature>
<feature type="region of interest" description="Disordered" evidence="1">
    <location>
        <begin position="190"/>
        <end position="211"/>
    </location>
</feature>
<dbReference type="PROSITE" id="PS51360">
    <property type="entry name" value="PLUS3"/>
    <property type="match status" value="1"/>
</dbReference>
<dbReference type="SUPFAM" id="SSF55277">
    <property type="entry name" value="GYF domain"/>
    <property type="match status" value="1"/>
</dbReference>
<feature type="region of interest" description="Disordered" evidence="1">
    <location>
        <begin position="278"/>
        <end position="309"/>
    </location>
</feature>
<dbReference type="Proteomes" id="UP000053144">
    <property type="component" value="Unassembled WGS sequence"/>
</dbReference>
<dbReference type="PANTHER" id="PTHR46851:SF11">
    <property type="entry name" value="GYF DOMAIN-CONTAINING PROTEIN"/>
    <property type="match status" value="1"/>
</dbReference>
<evidence type="ECO:0008006" key="6">
    <source>
        <dbReference type="Google" id="ProtNLM"/>
    </source>
</evidence>
<feature type="region of interest" description="Disordered" evidence="1">
    <location>
        <begin position="163"/>
        <end position="182"/>
    </location>
</feature>
<feature type="compositionally biased region" description="Polar residues" evidence="1">
    <location>
        <begin position="278"/>
        <end position="288"/>
    </location>
</feature>
<dbReference type="InterPro" id="IPR036128">
    <property type="entry name" value="Plus3-like_sf"/>
</dbReference>
<dbReference type="OMA" id="WEATCMT"/>
<feature type="compositionally biased region" description="Basic and acidic residues" evidence="1">
    <location>
        <begin position="59"/>
        <end position="74"/>
    </location>
</feature>
<feature type="compositionally biased region" description="Basic and acidic residues" evidence="1">
    <location>
        <begin position="190"/>
        <end position="202"/>
    </location>
</feature>
<dbReference type="SUPFAM" id="SSF159042">
    <property type="entry name" value="Plus3-like"/>
    <property type="match status" value="1"/>
</dbReference>
<evidence type="ECO:0000259" key="3">
    <source>
        <dbReference type="PROSITE" id="PS51360"/>
    </source>
</evidence>
<proteinExistence type="predicted"/>
<evidence type="ECO:0000256" key="1">
    <source>
        <dbReference type="SAM" id="MobiDB-lite"/>
    </source>
</evidence>
<dbReference type="InterPro" id="IPR003169">
    <property type="entry name" value="GYF"/>
</dbReference>
<dbReference type="Gene3D" id="3.90.70.200">
    <property type="entry name" value="Plus-3 domain"/>
    <property type="match status" value="1"/>
</dbReference>
<dbReference type="EMBL" id="KQ258336">
    <property type="protein sequence ID" value="KOM26726.1"/>
    <property type="molecule type" value="Genomic_DNA"/>
</dbReference>
<feature type="compositionally biased region" description="Polar residues" evidence="1">
    <location>
        <begin position="255"/>
        <end position="264"/>
    </location>
</feature>
<feature type="domain" description="GYF" evidence="2">
    <location>
        <begin position="428"/>
        <end position="482"/>
    </location>
</feature>
<accession>A0A0L9T8M5</accession>